<dbReference type="Proteomes" id="UP001626550">
    <property type="component" value="Unassembled WGS sequence"/>
</dbReference>
<dbReference type="Pfam" id="PF16905">
    <property type="entry name" value="GPHH"/>
    <property type="match status" value="1"/>
</dbReference>
<evidence type="ECO:0000256" key="2">
    <source>
        <dbReference type="ARBA" id="ARBA00022737"/>
    </source>
</evidence>
<dbReference type="GO" id="GO:0022843">
    <property type="term" value="F:voltage-gated monoatomic cation channel activity"/>
    <property type="evidence" value="ECO:0007669"/>
    <property type="project" value="UniProtKB-ARBA"/>
</dbReference>
<evidence type="ECO:0000256" key="6">
    <source>
        <dbReference type="ARBA" id="ARBA00023303"/>
    </source>
</evidence>
<dbReference type="InterPro" id="IPR050599">
    <property type="entry name" value="VDCC_alpha-1_subunit"/>
</dbReference>
<dbReference type="InterPro" id="IPR014873">
    <property type="entry name" value="VDCC_a1su_IQ"/>
</dbReference>
<accession>A0ABD2Q7V7</accession>
<keyword evidence="3" id="KW-0851">Voltage-gated channel</keyword>
<protein>
    <submittedName>
        <fullName evidence="9">Voltage-dependent N-type calcium channel subunit alpha-1B</fullName>
    </submittedName>
</protein>
<evidence type="ECO:0000256" key="5">
    <source>
        <dbReference type="ARBA" id="ARBA00023180"/>
    </source>
</evidence>
<dbReference type="Gene3D" id="6.10.250.2180">
    <property type="match status" value="1"/>
</dbReference>
<dbReference type="GO" id="GO:0034702">
    <property type="term" value="C:monoatomic ion channel complex"/>
    <property type="evidence" value="ECO:0007669"/>
    <property type="project" value="UniProtKB-KW"/>
</dbReference>
<evidence type="ECO:0000256" key="7">
    <source>
        <dbReference type="SAM" id="MobiDB-lite"/>
    </source>
</evidence>
<dbReference type="InterPro" id="IPR031649">
    <property type="entry name" value="GPHH_dom"/>
</dbReference>
<dbReference type="Pfam" id="PF08763">
    <property type="entry name" value="Ca_chan_IQ"/>
    <property type="match status" value="1"/>
</dbReference>
<keyword evidence="2" id="KW-0677">Repeat</keyword>
<keyword evidence="4" id="KW-0406">Ion transport</keyword>
<sequence>MLRKLEPPVGFGKKCPSRLAYRKLIRMNMPVDENGKVHFTTTLFALIRESLSIKMGPAELMDIKDAELRESIKVMWPLQAKKCLDLLIPPDSELTHERMTVGKIYAGKLILEAWQSYKSSLEKGEQPERSRNAMRNQHIDVNTLREEIVRQLRRRLFPQTDSFSSLPRHTTLLFDQLICLSLVQGSEISIPEDGSEESVNNMQRKTKSSTNCNDQKNGKSTFSMTHHHLKNASSLLQLVGLPVKSKYQRNTTSTSPLALVEATRTDPVRLNAHERTEFGPTFVESPIGQDRRVSRFHEVPPRQPGDFDTPEIIFHPVPPPTTRKDFYDDEDTEGDLAYAMPCVNQRPGQSRKPTLYTTPPPTGQQEMYYSGADQNNMDFASAVTTLVDQVNQLVERSRLERYLGE</sequence>
<evidence type="ECO:0000313" key="9">
    <source>
        <dbReference type="EMBL" id="KAL3315654.1"/>
    </source>
</evidence>
<gene>
    <name evidence="9" type="primary">CACNA1B_1</name>
    <name evidence="9" type="ORF">Ciccas_005706</name>
</gene>
<evidence type="ECO:0000313" key="10">
    <source>
        <dbReference type="Proteomes" id="UP001626550"/>
    </source>
</evidence>
<keyword evidence="5" id="KW-0325">Glycoprotein</keyword>
<proteinExistence type="predicted"/>
<organism evidence="9 10">
    <name type="scientific">Cichlidogyrus casuarinus</name>
    <dbReference type="NCBI Taxonomy" id="1844966"/>
    <lineage>
        <taxon>Eukaryota</taxon>
        <taxon>Metazoa</taxon>
        <taxon>Spiralia</taxon>
        <taxon>Lophotrochozoa</taxon>
        <taxon>Platyhelminthes</taxon>
        <taxon>Monogenea</taxon>
        <taxon>Monopisthocotylea</taxon>
        <taxon>Dactylogyridea</taxon>
        <taxon>Ancyrocephalidae</taxon>
        <taxon>Cichlidogyrus</taxon>
    </lineage>
</organism>
<evidence type="ECO:0000256" key="1">
    <source>
        <dbReference type="ARBA" id="ARBA00022448"/>
    </source>
</evidence>
<keyword evidence="6" id="KW-0407">Ion channel</keyword>
<feature type="compositionally biased region" description="Polar residues" evidence="7">
    <location>
        <begin position="197"/>
        <end position="216"/>
    </location>
</feature>
<feature type="domain" description="Voltage-dependent calcium channel alpha-1 subunit IQ" evidence="8">
    <location>
        <begin position="96"/>
        <end position="130"/>
    </location>
</feature>
<evidence type="ECO:0000256" key="3">
    <source>
        <dbReference type="ARBA" id="ARBA00022882"/>
    </source>
</evidence>
<dbReference type="PANTHER" id="PTHR45628:SF7">
    <property type="entry name" value="VOLTAGE-DEPENDENT CALCIUM CHANNEL TYPE A SUBUNIT ALPHA-1"/>
    <property type="match status" value="1"/>
</dbReference>
<name>A0ABD2Q7V7_9PLAT</name>
<feature type="region of interest" description="Disordered" evidence="7">
    <location>
        <begin position="191"/>
        <end position="216"/>
    </location>
</feature>
<dbReference type="EMBL" id="JBJKFK010000696">
    <property type="protein sequence ID" value="KAL3315654.1"/>
    <property type="molecule type" value="Genomic_DNA"/>
</dbReference>
<evidence type="ECO:0000256" key="4">
    <source>
        <dbReference type="ARBA" id="ARBA00023065"/>
    </source>
</evidence>
<dbReference type="PANTHER" id="PTHR45628">
    <property type="entry name" value="VOLTAGE-DEPENDENT CALCIUM CHANNEL TYPE A SUBUNIT ALPHA-1"/>
    <property type="match status" value="1"/>
</dbReference>
<comment type="caution">
    <text evidence="9">The sequence shown here is derived from an EMBL/GenBank/DDBJ whole genome shotgun (WGS) entry which is preliminary data.</text>
</comment>
<keyword evidence="1" id="KW-0813">Transport</keyword>
<dbReference type="SMART" id="SM01062">
    <property type="entry name" value="Ca_chan_IQ"/>
    <property type="match status" value="1"/>
</dbReference>
<dbReference type="AlphaFoldDB" id="A0ABD2Q7V7"/>
<reference evidence="9 10" key="1">
    <citation type="submission" date="2024-11" db="EMBL/GenBank/DDBJ databases">
        <title>Adaptive evolution of stress response genes in parasites aligns with host niche diversity.</title>
        <authorList>
            <person name="Hahn C."/>
            <person name="Resl P."/>
        </authorList>
    </citation>
    <scope>NUCLEOTIDE SEQUENCE [LARGE SCALE GENOMIC DNA]</scope>
    <source>
        <strain evidence="9">EGGRZ-B1_66</strain>
        <tissue evidence="9">Body</tissue>
    </source>
</reference>
<feature type="region of interest" description="Disordered" evidence="7">
    <location>
        <begin position="301"/>
        <end position="325"/>
    </location>
</feature>
<keyword evidence="10" id="KW-1185">Reference proteome</keyword>
<evidence type="ECO:0000259" key="8">
    <source>
        <dbReference type="SMART" id="SM01062"/>
    </source>
</evidence>